<dbReference type="PANTHER" id="PTHR37357:SF1">
    <property type="entry name" value="IZUMO SPERM-EGG FUSION PROTEIN 4"/>
    <property type="match status" value="1"/>
</dbReference>
<gene>
    <name evidence="4" type="primary">IZUMO4</name>
</gene>
<name>A0A6I8PIN0_ORNAN</name>
<dbReference type="Ensembl" id="ENSOANT00000073921.1">
    <property type="protein sequence ID" value="ENSOANP00000052472.1"/>
    <property type="gene ID" value="ENSOANG00000038599.1"/>
</dbReference>
<dbReference type="Pfam" id="PF15005">
    <property type="entry name" value="IZUMO"/>
    <property type="match status" value="1"/>
</dbReference>
<accession>A0A6I8PIN0</accession>
<dbReference type="InParanoid" id="A0A6I8PIN0"/>
<dbReference type="InterPro" id="IPR029389">
    <property type="entry name" value="IZUMO"/>
</dbReference>
<evidence type="ECO:0000313" key="4">
    <source>
        <dbReference type="Ensembl" id="ENSOANP00000052472.1"/>
    </source>
</evidence>
<dbReference type="PANTHER" id="PTHR37357">
    <property type="entry name" value="IZUMO SPERM-EGG FUSION PROTEIN 4"/>
    <property type="match status" value="1"/>
</dbReference>
<dbReference type="PROSITE" id="PS51257">
    <property type="entry name" value="PROKAR_LIPOPROTEIN"/>
    <property type="match status" value="1"/>
</dbReference>
<feature type="signal peptide" evidence="3">
    <location>
        <begin position="1"/>
        <end position="29"/>
    </location>
</feature>
<dbReference type="FunCoup" id="A0A6I8PIN0">
    <property type="interactions" value="362"/>
</dbReference>
<organism evidence="4 5">
    <name type="scientific">Ornithorhynchus anatinus</name>
    <name type="common">Duckbill platypus</name>
    <dbReference type="NCBI Taxonomy" id="9258"/>
    <lineage>
        <taxon>Eukaryota</taxon>
        <taxon>Metazoa</taxon>
        <taxon>Chordata</taxon>
        <taxon>Craniata</taxon>
        <taxon>Vertebrata</taxon>
        <taxon>Euteleostomi</taxon>
        <taxon>Mammalia</taxon>
        <taxon>Monotremata</taxon>
        <taxon>Ornithorhynchidae</taxon>
        <taxon>Ornithorhynchus</taxon>
    </lineage>
</organism>
<feature type="chain" id="PRO_5026295430" description="IZUMO family member 4" evidence="3">
    <location>
        <begin position="30"/>
        <end position="226"/>
    </location>
</feature>
<dbReference type="AlphaFoldDB" id="A0A6I8PIN0"/>
<dbReference type="OMA" id="LHCHNNF"/>
<evidence type="ECO:0000256" key="2">
    <source>
        <dbReference type="ARBA" id="ARBA00022729"/>
    </source>
</evidence>
<reference evidence="4" key="1">
    <citation type="submission" date="2025-08" db="UniProtKB">
        <authorList>
            <consortium name="Ensembl"/>
        </authorList>
    </citation>
    <scope>IDENTIFICATION</scope>
    <source>
        <strain evidence="4">Glennie</strain>
    </source>
</reference>
<evidence type="ECO:0000313" key="5">
    <source>
        <dbReference type="Proteomes" id="UP000002279"/>
    </source>
</evidence>
<dbReference type="Bgee" id="ENSOANG00000038599">
    <property type="expression patterns" value="Expressed in testis"/>
</dbReference>
<dbReference type="Proteomes" id="UP000002279">
    <property type="component" value="Unplaced"/>
</dbReference>
<evidence type="ECO:0000256" key="1">
    <source>
        <dbReference type="ARBA" id="ARBA00009633"/>
    </source>
</evidence>
<proteinExistence type="inferred from homology"/>
<evidence type="ECO:0000256" key="3">
    <source>
        <dbReference type="SAM" id="SignalP"/>
    </source>
</evidence>
<reference evidence="4" key="2">
    <citation type="submission" date="2025-09" db="UniProtKB">
        <authorList>
            <consortium name="Ensembl"/>
        </authorList>
    </citation>
    <scope>IDENTIFICATION</scope>
    <source>
        <strain evidence="4">Glennie</strain>
    </source>
</reference>
<evidence type="ECO:0008006" key="6">
    <source>
        <dbReference type="Google" id="ProtNLM"/>
    </source>
</evidence>
<keyword evidence="2 3" id="KW-0732">Signal</keyword>
<dbReference type="GeneTree" id="ENSGT00390000015418"/>
<comment type="similarity">
    <text evidence="1">Belongs to the Izumo family.</text>
</comment>
<keyword evidence="5" id="KW-1185">Reference proteome</keyword>
<protein>
    <recommendedName>
        <fullName evidence="6">IZUMO family member 4</fullName>
    </recommendedName>
</protein>
<sequence length="226" mass="26501">MKVYHGCGSRFLGLCLWTAVALTVGCLHCDEDFSTKFAFYRHHLSLKSWWVGDIPVSRSLLNDWPKDTMEKLRFTFPPEITLSKLHHIAADVYKKLDKLYERKMYHPGFFPKVLRSIFQEQIKMLRVAIIESKLACEHHCGIYTYDTIACQTCNSSQSACFGYNCESSDEWEKAVKGLFNEINKFPVPFSLNITRKNDRTQDHSHLHLVELEKLRLKHLFPKRNIW</sequence>
<dbReference type="InterPro" id="IPR052868">
    <property type="entry name" value="Izumo_fusion"/>
</dbReference>